<evidence type="ECO:0000313" key="3">
    <source>
        <dbReference type="Proteomes" id="UP001626549"/>
    </source>
</evidence>
<keyword evidence="1" id="KW-0812">Transmembrane</keyword>
<dbReference type="RefSeq" id="WP_407328154.1">
    <property type="nucleotide sequence ID" value="NZ_CP136865.1"/>
</dbReference>
<accession>A0ABZ0ICT3</accession>
<gene>
    <name evidence="2" type="ORF">R0137_02020</name>
</gene>
<evidence type="ECO:0000256" key="1">
    <source>
        <dbReference type="SAM" id="Phobius"/>
    </source>
</evidence>
<feature type="transmembrane region" description="Helical" evidence="1">
    <location>
        <begin position="79"/>
        <end position="99"/>
    </location>
</feature>
<keyword evidence="1" id="KW-1133">Transmembrane helix</keyword>
<evidence type="ECO:0000313" key="2">
    <source>
        <dbReference type="EMBL" id="WOJ97359.1"/>
    </source>
</evidence>
<dbReference type="Proteomes" id="UP001626549">
    <property type="component" value="Chromosome"/>
</dbReference>
<keyword evidence="3" id="KW-1185">Reference proteome</keyword>
<name>A0ABZ0ICT3_9GAMM</name>
<proteinExistence type="predicted"/>
<sequence>MLGPVPNNIDPVKLCCHISLHQSQSPLKFFESTGLDDKHHRILENVHCHEYYEGLHIIQIITWALCAATVYGIFTVAPWLNWIGAVWLALFAWLLWVLAARRSSEELATAYVSKANKRDVYDLETHEKKRRAREEVFDAAVLHERAEHSLIEERKALEEKQGVKAFPTQNQFNDGA</sequence>
<dbReference type="EMBL" id="CP136865">
    <property type="protein sequence ID" value="WOJ97359.1"/>
    <property type="molecule type" value="Genomic_DNA"/>
</dbReference>
<evidence type="ECO:0008006" key="4">
    <source>
        <dbReference type="Google" id="ProtNLM"/>
    </source>
</evidence>
<feature type="transmembrane region" description="Helical" evidence="1">
    <location>
        <begin position="51"/>
        <end position="73"/>
    </location>
</feature>
<keyword evidence="1" id="KW-0472">Membrane</keyword>
<organism evidence="2 3">
    <name type="scientific">Congregibacter brevis</name>
    <dbReference type="NCBI Taxonomy" id="3081201"/>
    <lineage>
        <taxon>Bacteria</taxon>
        <taxon>Pseudomonadati</taxon>
        <taxon>Pseudomonadota</taxon>
        <taxon>Gammaproteobacteria</taxon>
        <taxon>Cellvibrionales</taxon>
        <taxon>Halieaceae</taxon>
        <taxon>Congregibacter</taxon>
    </lineage>
</organism>
<reference evidence="2 3" key="1">
    <citation type="submission" date="2023-10" db="EMBL/GenBank/DDBJ databases">
        <title>Two novel species belonging to the OM43/NOR5 clade.</title>
        <authorList>
            <person name="Park M."/>
        </authorList>
    </citation>
    <scope>NUCLEOTIDE SEQUENCE [LARGE SCALE GENOMIC DNA]</scope>
    <source>
        <strain evidence="2 3">IMCC45268</strain>
    </source>
</reference>
<protein>
    <recommendedName>
        <fullName evidence="4">2TM domain-containing protein</fullName>
    </recommendedName>
</protein>